<proteinExistence type="predicted"/>
<evidence type="ECO:0000313" key="1">
    <source>
        <dbReference type="EMBL" id="MPD04508.1"/>
    </source>
</evidence>
<accession>A0A5B7KGS8</accession>
<evidence type="ECO:0000313" key="2">
    <source>
        <dbReference type="Proteomes" id="UP000324222"/>
    </source>
</evidence>
<comment type="caution">
    <text evidence="1">The sequence shown here is derived from an EMBL/GenBank/DDBJ whole genome shotgun (WGS) entry which is preliminary data.</text>
</comment>
<name>A0A5B7KGS8_PORTR</name>
<organism evidence="1 2">
    <name type="scientific">Portunus trituberculatus</name>
    <name type="common">Swimming crab</name>
    <name type="synonym">Neptunus trituberculatus</name>
    <dbReference type="NCBI Taxonomy" id="210409"/>
    <lineage>
        <taxon>Eukaryota</taxon>
        <taxon>Metazoa</taxon>
        <taxon>Ecdysozoa</taxon>
        <taxon>Arthropoda</taxon>
        <taxon>Crustacea</taxon>
        <taxon>Multicrustacea</taxon>
        <taxon>Malacostraca</taxon>
        <taxon>Eumalacostraca</taxon>
        <taxon>Eucarida</taxon>
        <taxon>Decapoda</taxon>
        <taxon>Pleocyemata</taxon>
        <taxon>Brachyura</taxon>
        <taxon>Eubrachyura</taxon>
        <taxon>Portunoidea</taxon>
        <taxon>Portunidae</taxon>
        <taxon>Portuninae</taxon>
        <taxon>Portunus</taxon>
    </lineage>
</organism>
<dbReference type="AlphaFoldDB" id="A0A5B7KGS8"/>
<dbReference type="EMBL" id="VSRR010141368">
    <property type="protein sequence ID" value="MPD04508.1"/>
    <property type="molecule type" value="Genomic_DNA"/>
</dbReference>
<keyword evidence="2" id="KW-1185">Reference proteome</keyword>
<reference evidence="1 2" key="1">
    <citation type="submission" date="2019-05" db="EMBL/GenBank/DDBJ databases">
        <title>Another draft genome of Portunus trituberculatus and its Hox gene families provides insights of decapod evolution.</title>
        <authorList>
            <person name="Jeong J.-H."/>
            <person name="Song I."/>
            <person name="Kim S."/>
            <person name="Choi T."/>
            <person name="Kim D."/>
            <person name="Ryu S."/>
            <person name="Kim W."/>
        </authorList>
    </citation>
    <scope>NUCLEOTIDE SEQUENCE [LARGE SCALE GENOMIC DNA]</scope>
    <source>
        <tissue evidence="1">Muscle</tissue>
    </source>
</reference>
<dbReference type="Proteomes" id="UP000324222">
    <property type="component" value="Unassembled WGS sequence"/>
</dbReference>
<protein>
    <submittedName>
        <fullName evidence="1">Uncharacterized protein</fullName>
    </submittedName>
</protein>
<sequence length="108" mass="12778">MTIYLDSSRREKLPGGCCEYPLSCMHVDFKKVQELKDDCFVKMKVKRGMGTMRKVINAQHLIQCLKEHCKFCKIHIKLDISSFRPLSFEMKIKVKELHQPRELYSAER</sequence>
<gene>
    <name evidence="1" type="ORF">E2C01_100201</name>
</gene>